<evidence type="ECO:0000313" key="2">
    <source>
        <dbReference type="EMBL" id="POY75618.1"/>
    </source>
</evidence>
<dbReference type="Gene3D" id="3.30.710.10">
    <property type="entry name" value="Potassium Channel Kv1.1, Chain A"/>
    <property type="match status" value="1"/>
</dbReference>
<dbReference type="STRING" id="741276.A0A2S5BFS6"/>
<feature type="region of interest" description="Disordered" evidence="1">
    <location>
        <begin position="196"/>
        <end position="243"/>
    </location>
</feature>
<organism evidence="2 3">
    <name type="scientific">Rhodotorula taiwanensis</name>
    <dbReference type="NCBI Taxonomy" id="741276"/>
    <lineage>
        <taxon>Eukaryota</taxon>
        <taxon>Fungi</taxon>
        <taxon>Dikarya</taxon>
        <taxon>Basidiomycota</taxon>
        <taxon>Pucciniomycotina</taxon>
        <taxon>Microbotryomycetes</taxon>
        <taxon>Sporidiobolales</taxon>
        <taxon>Sporidiobolaceae</taxon>
        <taxon>Rhodotorula</taxon>
    </lineage>
</organism>
<dbReference type="InterPro" id="IPR011333">
    <property type="entry name" value="SKP1/BTB/POZ_sf"/>
</dbReference>
<dbReference type="OrthoDB" id="6359816at2759"/>
<keyword evidence="3" id="KW-1185">Reference proteome</keyword>
<name>A0A2S5BFS6_9BASI</name>
<dbReference type="Proteomes" id="UP000237144">
    <property type="component" value="Unassembled WGS sequence"/>
</dbReference>
<proteinExistence type="predicted"/>
<dbReference type="AlphaFoldDB" id="A0A2S5BFS6"/>
<reference evidence="2 3" key="1">
    <citation type="journal article" date="2018" name="Front. Microbiol.">
        <title>Prospects for Fungal Bioremediation of Acidic Radioactive Waste Sites: Characterization and Genome Sequence of Rhodotorula taiwanensis MD1149.</title>
        <authorList>
            <person name="Tkavc R."/>
            <person name="Matrosova V.Y."/>
            <person name="Grichenko O.E."/>
            <person name="Gostincar C."/>
            <person name="Volpe R.P."/>
            <person name="Klimenkova P."/>
            <person name="Gaidamakova E.K."/>
            <person name="Zhou C.E."/>
            <person name="Stewart B.J."/>
            <person name="Lyman M.G."/>
            <person name="Malfatti S.A."/>
            <person name="Rubinfeld B."/>
            <person name="Courtot M."/>
            <person name="Singh J."/>
            <person name="Dalgard C.L."/>
            <person name="Hamilton T."/>
            <person name="Frey K.G."/>
            <person name="Gunde-Cimerman N."/>
            <person name="Dugan L."/>
            <person name="Daly M.J."/>
        </authorList>
    </citation>
    <scope>NUCLEOTIDE SEQUENCE [LARGE SCALE GENOMIC DNA]</scope>
    <source>
        <strain evidence="2 3">MD1149</strain>
    </source>
</reference>
<evidence type="ECO:0000313" key="3">
    <source>
        <dbReference type="Proteomes" id="UP000237144"/>
    </source>
</evidence>
<dbReference type="EMBL" id="PJQD01000013">
    <property type="protein sequence ID" value="POY75618.1"/>
    <property type="molecule type" value="Genomic_DNA"/>
</dbReference>
<evidence type="ECO:0008006" key="4">
    <source>
        <dbReference type="Google" id="ProtNLM"/>
    </source>
</evidence>
<sequence length="413" mass="45162">MGDMPIRGQWQLRIYLRDGRVKISCHHGKLSPAALGKDVTIDLCLEVLCDGLLKEIATKARHEAAPDINPKSSKPYTGYSVSPDLDKIAQEQPWFASLAKERQTYRLTASVRRLDPFAKDVDSAACRRALLVVSSDSDLSPAGKDACLVFPRGASDGYRLWTTATFLQAASAYFQSMFASGCVEAVPARAKRPRLEALPPLVNPQELDRAGRDWDDSDDETDETDDSSASANPAHAIDDGQHDRGHCQITVRESAFTTYRAVLLYLKTGYIAFAPLRSSSRALHPKNGPHPRGDFLTNYTTKYPTLPAPASPKSVYRLADLLELADLRKIALAATISRLSPASIAYELFAPVSIAYEELRTALIEYAVKNLDAVQGTSSWKVQQEKAARGEIDGSSLVLTELLAAVVQARKAS</sequence>
<gene>
    <name evidence="2" type="ORF">BMF94_1240</name>
</gene>
<evidence type="ECO:0000256" key="1">
    <source>
        <dbReference type="SAM" id="MobiDB-lite"/>
    </source>
</evidence>
<feature type="compositionally biased region" description="Acidic residues" evidence="1">
    <location>
        <begin position="215"/>
        <end position="226"/>
    </location>
</feature>
<protein>
    <recommendedName>
        <fullName evidence="4">BTB domain-containing protein</fullName>
    </recommendedName>
</protein>
<comment type="caution">
    <text evidence="2">The sequence shown here is derived from an EMBL/GenBank/DDBJ whole genome shotgun (WGS) entry which is preliminary data.</text>
</comment>
<accession>A0A2S5BFS6</accession>